<sequence>MMFDFSGIWLPLITPFSQQVVDSDALQKLVTEYRSTGIAGFVSLSTTGEANLLSSEEQDLVLKTTIEAADGLPVIAGLTGSNFTEIQQRLEQLSRFNLAGILVSSPAYIRPSQQGLIEYFLKIAELSPFPVIIYEIPYRTGVHLELSSLLTLARHPNIQAIKDCAGSPEITQVLIADGNLQVLAGEDFNIFQTLCMGGSGAIGAAVHFYPERYVQMERYIRAGQLEQAQRIFSSLTPLIKCLFAEPNPAPVKGLLTSHGKIKNEFMFPLQPASTALIQTLGDLYFQIGNKRLIDS</sequence>
<evidence type="ECO:0000256" key="10">
    <source>
        <dbReference type="ARBA" id="ARBA00023270"/>
    </source>
</evidence>
<dbReference type="CDD" id="cd00950">
    <property type="entry name" value="DHDPS"/>
    <property type="match status" value="1"/>
</dbReference>
<evidence type="ECO:0000256" key="8">
    <source>
        <dbReference type="ARBA" id="ARBA00023154"/>
    </source>
</evidence>
<evidence type="ECO:0000256" key="9">
    <source>
        <dbReference type="ARBA" id="ARBA00023239"/>
    </source>
</evidence>
<evidence type="ECO:0000256" key="5">
    <source>
        <dbReference type="ARBA" id="ARBA00022490"/>
    </source>
</evidence>
<evidence type="ECO:0000256" key="2">
    <source>
        <dbReference type="ARBA" id="ARBA00005120"/>
    </source>
</evidence>
<keyword evidence="10" id="KW-0704">Schiff base</keyword>
<organism evidence="14 15">
    <name type="scientific">Acinetobacter chinensis</name>
    <dbReference type="NCBI Taxonomy" id="2004650"/>
    <lineage>
        <taxon>Bacteria</taxon>
        <taxon>Pseudomonadati</taxon>
        <taxon>Pseudomonadota</taxon>
        <taxon>Gammaproteobacteria</taxon>
        <taxon>Moraxellales</taxon>
        <taxon>Moraxellaceae</taxon>
        <taxon>Acinetobacter</taxon>
    </lineage>
</organism>
<dbReference type="EMBL" id="JASVDY010000009">
    <property type="protein sequence ID" value="MDV2470524.1"/>
    <property type="molecule type" value="Genomic_DNA"/>
</dbReference>
<gene>
    <name evidence="14" type="primary">dapA</name>
    <name evidence="14" type="ORF">QR674_16230</name>
</gene>
<keyword evidence="8" id="KW-0457">Lysine biosynthesis</keyword>
<comment type="caution">
    <text evidence="14">The sequence shown here is derived from an EMBL/GenBank/DDBJ whole genome shotgun (WGS) entry which is preliminary data.</text>
</comment>
<evidence type="ECO:0000256" key="3">
    <source>
        <dbReference type="ARBA" id="ARBA00007592"/>
    </source>
</evidence>
<evidence type="ECO:0000256" key="13">
    <source>
        <dbReference type="PIRNR" id="PIRNR001365"/>
    </source>
</evidence>
<evidence type="ECO:0000256" key="7">
    <source>
        <dbReference type="ARBA" id="ARBA00022915"/>
    </source>
</evidence>
<dbReference type="PANTHER" id="PTHR12128:SF66">
    <property type="entry name" value="4-HYDROXY-2-OXOGLUTARATE ALDOLASE, MITOCHONDRIAL"/>
    <property type="match status" value="1"/>
</dbReference>
<dbReference type="InterPro" id="IPR002220">
    <property type="entry name" value="DapA-like"/>
</dbReference>
<dbReference type="Proteomes" id="UP001278188">
    <property type="component" value="Unassembled WGS sequence"/>
</dbReference>
<protein>
    <recommendedName>
        <fullName evidence="4 12">4-hydroxy-tetrahydrodipicolinate synthase</fullName>
        <ecNumber evidence="4 12">4.3.3.7</ecNumber>
    </recommendedName>
</protein>
<evidence type="ECO:0000256" key="1">
    <source>
        <dbReference type="ARBA" id="ARBA00003294"/>
    </source>
</evidence>
<evidence type="ECO:0000256" key="6">
    <source>
        <dbReference type="ARBA" id="ARBA00022605"/>
    </source>
</evidence>
<keyword evidence="7" id="KW-0220">Diaminopimelate biosynthesis</keyword>
<dbReference type="Pfam" id="PF00701">
    <property type="entry name" value="DHDPS"/>
    <property type="match status" value="1"/>
</dbReference>
<proteinExistence type="inferred from homology"/>
<keyword evidence="5" id="KW-0963">Cytoplasm</keyword>
<dbReference type="NCBIfam" id="TIGR00674">
    <property type="entry name" value="dapA"/>
    <property type="match status" value="1"/>
</dbReference>
<dbReference type="InterPro" id="IPR013785">
    <property type="entry name" value="Aldolase_TIM"/>
</dbReference>
<keyword evidence="15" id="KW-1185">Reference proteome</keyword>
<dbReference type="Gene3D" id="3.20.20.70">
    <property type="entry name" value="Aldolase class I"/>
    <property type="match status" value="1"/>
</dbReference>
<evidence type="ECO:0000313" key="14">
    <source>
        <dbReference type="EMBL" id="MDV2470524.1"/>
    </source>
</evidence>
<dbReference type="InterPro" id="IPR005263">
    <property type="entry name" value="DapA"/>
</dbReference>
<evidence type="ECO:0000256" key="12">
    <source>
        <dbReference type="NCBIfam" id="TIGR00674"/>
    </source>
</evidence>
<dbReference type="PANTHER" id="PTHR12128">
    <property type="entry name" value="DIHYDRODIPICOLINATE SYNTHASE"/>
    <property type="match status" value="1"/>
</dbReference>
<dbReference type="PRINTS" id="PR00146">
    <property type="entry name" value="DHPICSNTHASE"/>
</dbReference>
<dbReference type="SMART" id="SM01130">
    <property type="entry name" value="DHDPS"/>
    <property type="match status" value="1"/>
</dbReference>
<evidence type="ECO:0000313" key="15">
    <source>
        <dbReference type="Proteomes" id="UP001278188"/>
    </source>
</evidence>
<dbReference type="SUPFAM" id="SSF51569">
    <property type="entry name" value="Aldolase"/>
    <property type="match status" value="1"/>
</dbReference>
<keyword evidence="6" id="KW-0028">Amino-acid biosynthesis</keyword>
<accession>A0ABU3WJD7</accession>
<comment type="pathway">
    <text evidence="2">Amino-acid biosynthesis; L-lysine biosynthesis via DAP pathway; (S)-tetrahydrodipicolinate from L-aspartate: step 3/4.</text>
</comment>
<evidence type="ECO:0000256" key="4">
    <source>
        <dbReference type="ARBA" id="ARBA00012086"/>
    </source>
</evidence>
<dbReference type="EC" id="4.3.3.7" evidence="4 12"/>
<name>A0ABU3WJD7_9GAMM</name>
<comment type="function">
    <text evidence="1">Catalyzes the condensation of (S)-aspartate-beta-semialdehyde [(S)-ASA] and pyruvate to 4-hydroxy-tetrahydrodipicolinate (HTPA).</text>
</comment>
<dbReference type="PIRSF" id="PIRSF001365">
    <property type="entry name" value="DHDPS"/>
    <property type="match status" value="1"/>
</dbReference>
<dbReference type="GO" id="GO:0008840">
    <property type="term" value="F:4-hydroxy-tetrahydrodipicolinate synthase activity"/>
    <property type="evidence" value="ECO:0007669"/>
    <property type="project" value="UniProtKB-EC"/>
</dbReference>
<comment type="similarity">
    <text evidence="3 13">Belongs to the DapA family.</text>
</comment>
<reference evidence="14 15" key="1">
    <citation type="submission" date="2023-06" db="EMBL/GenBank/DDBJ databases">
        <title>Genomic Analysis of Acinetobacter Strains Recovered from South Australian Aquatic Samples provides Insights into the Circulation of Antibiotic Resistance determinants in the Environment.</title>
        <authorList>
            <person name="Tobin L."/>
            <person name="Jarocki V.M."/>
            <person name="Kenyon J."/>
            <person name="Drigo B."/>
            <person name="Donner E."/>
            <person name="Djordjevic S.P."/>
            <person name="Hamidian M."/>
        </authorList>
    </citation>
    <scope>NUCLEOTIDE SEQUENCE [LARGE SCALE GENOMIC DNA]</scope>
    <source>
        <strain evidence="14 15">SAAc652</strain>
    </source>
</reference>
<evidence type="ECO:0000256" key="11">
    <source>
        <dbReference type="ARBA" id="ARBA00047836"/>
    </source>
</evidence>
<keyword evidence="9 13" id="KW-0456">Lyase</keyword>
<comment type="catalytic activity">
    <reaction evidence="11">
        <text>L-aspartate 4-semialdehyde + pyruvate = (2S,4S)-4-hydroxy-2,3,4,5-tetrahydrodipicolinate + H2O + H(+)</text>
        <dbReference type="Rhea" id="RHEA:34171"/>
        <dbReference type="ChEBI" id="CHEBI:15361"/>
        <dbReference type="ChEBI" id="CHEBI:15377"/>
        <dbReference type="ChEBI" id="CHEBI:15378"/>
        <dbReference type="ChEBI" id="CHEBI:67139"/>
        <dbReference type="ChEBI" id="CHEBI:537519"/>
        <dbReference type="EC" id="4.3.3.7"/>
    </reaction>
</comment>
<dbReference type="RefSeq" id="WP_317085206.1">
    <property type="nucleotide sequence ID" value="NZ_JASVDY010000009.1"/>
</dbReference>